<dbReference type="Pfam" id="PF02572">
    <property type="entry name" value="CobA_CobO_BtuR"/>
    <property type="match status" value="1"/>
</dbReference>
<comment type="caution">
    <text evidence="1">The sequence shown here is derived from an EMBL/GenBank/DDBJ whole genome shotgun (WGS) entry which is preliminary data.</text>
</comment>
<dbReference type="PATRIC" id="fig|476272.21.peg.2464"/>
<dbReference type="PANTHER" id="PTHR46638:SF1">
    <property type="entry name" value="CORRINOID ADENOSYLTRANSFERASE"/>
    <property type="match status" value="1"/>
</dbReference>
<keyword evidence="2" id="KW-1185">Reference proteome</keyword>
<dbReference type="eggNOG" id="COG2109">
    <property type="taxonomic scope" value="Bacteria"/>
</dbReference>
<proteinExistence type="predicted"/>
<reference evidence="1 2" key="1">
    <citation type="submission" date="2009-01" db="EMBL/GenBank/DDBJ databases">
        <authorList>
            <person name="Fulton L."/>
            <person name="Clifton S."/>
            <person name="Fulton B."/>
            <person name="Xu J."/>
            <person name="Minx P."/>
            <person name="Pepin K.H."/>
            <person name="Johnson M."/>
            <person name="Bhonagiri V."/>
            <person name="Nash W.E."/>
            <person name="Mardis E.R."/>
            <person name="Wilson R.K."/>
        </authorList>
    </citation>
    <scope>NUCLEOTIDE SEQUENCE [LARGE SCALE GENOMIC DNA]</scope>
    <source>
        <strain evidence="2">DSM 10507 / JCM 14656 / S5a33</strain>
    </source>
</reference>
<dbReference type="AlphaFoldDB" id="C0CJU9"/>
<dbReference type="PANTHER" id="PTHR46638">
    <property type="entry name" value="CORRINOID ADENOSYLTRANSFERASE"/>
    <property type="match status" value="1"/>
</dbReference>
<evidence type="ECO:0008006" key="3">
    <source>
        <dbReference type="Google" id="ProtNLM"/>
    </source>
</evidence>
<evidence type="ECO:0000313" key="2">
    <source>
        <dbReference type="Proteomes" id="UP000003100"/>
    </source>
</evidence>
<name>C0CJU9_BLAHS</name>
<dbReference type="Proteomes" id="UP000003100">
    <property type="component" value="Unassembled WGS sequence"/>
</dbReference>
<gene>
    <name evidence="1" type="ORF">RUMHYD_01119</name>
</gene>
<dbReference type="HOGENOM" id="CLU_088595_2_0_9"/>
<dbReference type="InterPro" id="IPR003724">
    <property type="entry name" value="CblAdoTrfase_CobA"/>
</dbReference>
<dbReference type="EMBL" id="ACBZ01000049">
    <property type="protein sequence ID" value="EEG49958.1"/>
    <property type="molecule type" value="Genomic_DNA"/>
</dbReference>
<dbReference type="Gene3D" id="3.40.50.300">
    <property type="entry name" value="P-loop containing nucleotide triphosphate hydrolases"/>
    <property type="match status" value="1"/>
</dbReference>
<accession>C0CJU9</accession>
<evidence type="ECO:0000313" key="1">
    <source>
        <dbReference type="EMBL" id="EEG49958.1"/>
    </source>
</evidence>
<organism evidence="1 2">
    <name type="scientific">Blautia hydrogenotrophica (strain DSM 10507 / JCM 14656 / S5a33)</name>
    <name type="common">Ruminococcus hydrogenotrophicus</name>
    <dbReference type="NCBI Taxonomy" id="476272"/>
    <lineage>
        <taxon>Bacteria</taxon>
        <taxon>Bacillati</taxon>
        <taxon>Bacillota</taxon>
        <taxon>Clostridia</taxon>
        <taxon>Lachnospirales</taxon>
        <taxon>Lachnospiraceae</taxon>
        <taxon>Blautia</taxon>
    </lineage>
</organism>
<dbReference type="SUPFAM" id="SSF52540">
    <property type="entry name" value="P-loop containing nucleoside triphosphate hydrolases"/>
    <property type="match status" value="1"/>
</dbReference>
<dbReference type="PIRSF" id="PIRSF015617">
    <property type="entry name" value="Adensltrnsf_CobA"/>
    <property type="match status" value="1"/>
</dbReference>
<dbReference type="GO" id="GO:0005524">
    <property type="term" value="F:ATP binding"/>
    <property type="evidence" value="ECO:0007669"/>
    <property type="project" value="InterPro"/>
</dbReference>
<protein>
    <recommendedName>
        <fullName evidence="3">Cob(I)yrinic acid a,c-diamide adenosyltransferase</fullName>
    </recommendedName>
</protein>
<dbReference type="GO" id="GO:0008817">
    <property type="term" value="F:corrinoid adenosyltransferase activity"/>
    <property type="evidence" value="ECO:0007669"/>
    <property type="project" value="InterPro"/>
</dbReference>
<sequence>MAMKKGLVEVYCGTGKGKSTLALGQSVRACAQGKSVIIIQFLKGKESSELEFIEDLSPLDLKIFRFEKSKIYYENLSEQEKAEEKKNILNGLNFAKKVIATEECDLLVLDEIFGVVDHGIITVDELKKLMELVDEMHLVLTGDCMPQEIQPMVDCITTLETKVLRERE</sequence>
<dbReference type="InterPro" id="IPR027417">
    <property type="entry name" value="P-loop_NTPase"/>
</dbReference>
<reference evidence="1 2" key="2">
    <citation type="submission" date="2009-02" db="EMBL/GenBank/DDBJ databases">
        <title>Draft genome sequence of Blautia hydrogenotrophica DSM 10507 (Ruminococcus hydrogenotrophicus DSM 10507).</title>
        <authorList>
            <person name="Sudarsanam P."/>
            <person name="Ley R."/>
            <person name="Guruge J."/>
            <person name="Turnbaugh P.J."/>
            <person name="Mahowald M."/>
            <person name="Liep D."/>
            <person name="Gordon J."/>
        </authorList>
    </citation>
    <scope>NUCLEOTIDE SEQUENCE [LARGE SCALE GENOMIC DNA]</scope>
    <source>
        <strain evidence="2">DSM 10507 / JCM 14656 / S5a33</strain>
    </source>
</reference>
<dbReference type="GO" id="GO:0009236">
    <property type="term" value="P:cobalamin biosynthetic process"/>
    <property type="evidence" value="ECO:0007669"/>
    <property type="project" value="InterPro"/>
</dbReference>